<proteinExistence type="predicted"/>
<feature type="non-terminal residue" evidence="1">
    <location>
        <position position="1"/>
    </location>
</feature>
<evidence type="ECO:0000313" key="2">
    <source>
        <dbReference type="Proteomes" id="UP000789366"/>
    </source>
</evidence>
<dbReference type="EMBL" id="CAJVPW010043270">
    <property type="protein sequence ID" value="CAG8751881.1"/>
    <property type="molecule type" value="Genomic_DNA"/>
</dbReference>
<comment type="caution">
    <text evidence="1">The sequence shown here is derived from an EMBL/GenBank/DDBJ whole genome shotgun (WGS) entry which is preliminary data.</text>
</comment>
<name>A0ACA9QK37_9GLOM</name>
<protein>
    <submittedName>
        <fullName evidence="1">17027_t:CDS:1</fullName>
    </submittedName>
</protein>
<evidence type="ECO:0000313" key="1">
    <source>
        <dbReference type="EMBL" id="CAG8751881.1"/>
    </source>
</evidence>
<organism evidence="1 2">
    <name type="scientific">Cetraspora pellucida</name>
    <dbReference type="NCBI Taxonomy" id="1433469"/>
    <lineage>
        <taxon>Eukaryota</taxon>
        <taxon>Fungi</taxon>
        <taxon>Fungi incertae sedis</taxon>
        <taxon>Mucoromycota</taxon>
        <taxon>Glomeromycotina</taxon>
        <taxon>Glomeromycetes</taxon>
        <taxon>Diversisporales</taxon>
        <taxon>Gigasporaceae</taxon>
        <taxon>Cetraspora</taxon>
    </lineage>
</organism>
<keyword evidence="2" id="KW-1185">Reference proteome</keyword>
<dbReference type="Proteomes" id="UP000789366">
    <property type="component" value="Unassembled WGS sequence"/>
</dbReference>
<reference evidence="1" key="1">
    <citation type="submission" date="2021-06" db="EMBL/GenBank/DDBJ databases">
        <authorList>
            <person name="Kallberg Y."/>
            <person name="Tangrot J."/>
            <person name="Rosling A."/>
        </authorList>
    </citation>
    <scope>NUCLEOTIDE SEQUENCE</scope>
    <source>
        <strain evidence="1">28 12/20/2015</strain>
    </source>
</reference>
<gene>
    <name evidence="1" type="ORF">SPELUC_LOCUS14538</name>
</gene>
<accession>A0ACA9QK37</accession>
<feature type="non-terminal residue" evidence="1">
    <location>
        <position position="71"/>
    </location>
</feature>
<sequence>KPSQMKKHIISECSNVSEIIKEIVVYIVESRDKFSRTKSLNEQLSLNKYLESTTIPDKCIKSINRALIKAF</sequence>